<proteinExistence type="predicted"/>
<dbReference type="OrthoDB" id="546241at2759"/>
<dbReference type="SUPFAM" id="SSF52047">
    <property type="entry name" value="RNI-like"/>
    <property type="match status" value="1"/>
</dbReference>
<reference evidence="1" key="1">
    <citation type="submission" date="2020-06" db="EMBL/GenBank/DDBJ databases">
        <authorList>
            <consortium name="Plant Systems Biology data submission"/>
        </authorList>
    </citation>
    <scope>NUCLEOTIDE SEQUENCE</scope>
    <source>
        <strain evidence="1">D6</strain>
    </source>
</reference>
<gene>
    <name evidence="1" type="ORF">SEMRO_228_G092570.1</name>
</gene>
<organism evidence="1 2">
    <name type="scientific">Seminavis robusta</name>
    <dbReference type="NCBI Taxonomy" id="568900"/>
    <lineage>
        <taxon>Eukaryota</taxon>
        <taxon>Sar</taxon>
        <taxon>Stramenopiles</taxon>
        <taxon>Ochrophyta</taxon>
        <taxon>Bacillariophyta</taxon>
        <taxon>Bacillariophyceae</taxon>
        <taxon>Bacillariophycidae</taxon>
        <taxon>Naviculales</taxon>
        <taxon>Naviculaceae</taxon>
        <taxon>Seminavis</taxon>
    </lineage>
</organism>
<evidence type="ECO:0008006" key="3">
    <source>
        <dbReference type="Google" id="ProtNLM"/>
    </source>
</evidence>
<keyword evidence="2" id="KW-1185">Reference proteome</keyword>
<dbReference type="Gene3D" id="3.10.20.90">
    <property type="entry name" value="Phosphatidylinositol 3-kinase Catalytic Subunit, Chain A, domain 1"/>
    <property type="match status" value="1"/>
</dbReference>
<dbReference type="EMBL" id="CAICTM010000227">
    <property type="protein sequence ID" value="CAB9505339.1"/>
    <property type="molecule type" value="Genomic_DNA"/>
</dbReference>
<comment type="caution">
    <text evidence="1">The sequence shown here is derived from an EMBL/GenBank/DDBJ whole genome shotgun (WGS) entry which is preliminary data.</text>
</comment>
<dbReference type="Proteomes" id="UP001153069">
    <property type="component" value="Unassembled WGS sequence"/>
</dbReference>
<accession>A0A9N8DSW3</accession>
<evidence type="ECO:0000313" key="2">
    <source>
        <dbReference type="Proteomes" id="UP001153069"/>
    </source>
</evidence>
<dbReference type="AlphaFoldDB" id="A0A9N8DSW3"/>
<protein>
    <recommendedName>
        <fullName evidence="3">Ubiquitin-like domain-containing protein</fullName>
    </recommendedName>
</protein>
<dbReference type="InterPro" id="IPR032675">
    <property type="entry name" value="LRR_dom_sf"/>
</dbReference>
<name>A0A9N8DSW3_9STRA</name>
<dbReference type="Gene3D" id="3.80.10.10">
    <property type="entry name" value="Ribonuclease Inhibitor"/>
    <property type="match status" value="1"/>
</dbReference>
<sequence>MDARRASLLGSLSRKFQGNGGAIINPTISQRDNNATPKDHVRITVDLCGCHKVHLTVHQTATVEMLKTQLLNDFFIPSESVLVPPSLDDMHLFLQVHNNHNHKQPNRPSWPLTKQEFSWEDGGNGNKIFRRRNSVESTTSATGATRIELQQQSGESISAILQNHGLLNHHHKAVMMMLQFPVILKVKTNGNQPSVLQVPLIVDNKEDDQVSTIKQALRQHTNTIQQPQRLQLLWNGKELEDYHRFFKLLFHNSNTIEHNHNPHSLVLELHIHEWMVHIRTLQGQTFSMGLDADSAISSLQEKAKKLIESSCSKKERPYVSDTHPNMSLDDYRLVLANGKTLDLISSSTTSGSDTTACQDIGISNESTIYLVLKMYDRPLSMEDKPRCTIPKTEHRGITILQLRELATRMLLQCSGWKSTNPQHQDGQFLLPEQVTLYDLMHHYVKPLTSASACSYVELVATQEQIPTVFTRELPVADPKATPFFKAMQLTNGTLSILDSGAVYFSRIWCVFELHMVMNDLRRQGKDKKEPYFHDIYTVARDDNGTAREPSGVLDHIVPCNERFRRLASFPLHTCHAALALKLEQAVATVEQDRTFILNCIIGEKANNLYKEARACHEKYDQLNAMLHARIAEATYCTALQNGGNELGVFRHAFGASSHGQLLIYVRGCQPFRYDAKALIAALPNTLVGLELDIGFIDFESSEEFSSGLNAFLGLRRLKLVASWCQHLTQCNQLWTALEELLQLEELCLDLSCCKRLASIDGLGGQVLPKLQHLKSLDLSVADCESLILCQTFWDGLARAHNLVKCDLDFSYTPLTAVASLGAALGNMSQLQTLSLKLDDCNLNTIDPIVSGFSQTTGLSTLRIRLSGNRMLSSLEELAKALASLVALEYLELDCSYCNALKSVNLLQRTLESCSFPRLLDLRLMCKRNKYLESPNVPAISPERMPRLKVLHLDFSHCPGVASVAGLAQGFGSVFLHSWESLLLDFQGTAVSGGNALEICKALRGSASSSAACKPELSFNSFKVTSWDELLAKRLTDEEQR</sequence>
<dbReference type="CDD" id="cd17039">
    <property type="entry name" value="Ubl_ubiquitin_like"/>
    <property type="match status" value="1"/>
</dbReference>
<evidence type="ECO:0000313" key="1">
    <source>
        <dbReference type="EMBL" id="CAB9505339.1"/>
    </source>
</evidence>